<protein>
    <recommendedName>
        <fullName evidence="3">Radical SAM protein</fullName>
    </recommendedName>
</protein>
<dbReference type="EMBL" id="FNCJ01000009">
    <property type="protein sequence ID" value="SDH33093.1"/>
    <property type="molecule type" value="Genomic_DNA"/>
</dbReference>
<dbReference type="SUPFAM" id="SSF102114">
    <property type="entry name" value="Radical SAM enzymes"/>
    <property type="match status" value="1"/>
</dbReference>
<evidence type="ECO:0000313" key="1">
    <source>
        <dbReference type="EMBL" id="SDH33093.1"/>
    </source>
</evidence>
<evidence type="ECO:0000313" key="2">
    <source>
        <dbReference type="Proteomes" id="UP000199706"/>
    </source>
</evidence>
<name>A0A1G8BJ51_9BURK</name>
<gene>
    <name evidence="1" type="ORF">SAMN05216466_10961</name>
</gene>
<dbReference type="InterPro" id="IPR058240">
    <property type="entry name" value="rSAM_sf"/>
</dbReference>
<dbReference type="Proteomes" id="UP000199706">
    <property type="component" value="Unassembled WGS sequence"/>
</dbReference>
<dbReference type="AlphaFoldDB" id="A0A1G8BJ51"/>
<organism evidence="1 2">
    <name type="scientific">Paraburkholderia phenazinium</name>
    <dbReference type="NCBI Taxonomy" id="60549"/>
    <lineage>
        <taxon>Bacteria</taxon>
        <taxon>Pseudomonadati</taxon>
        <taxon>Pseudomonadota</taxon>
        <taxon>Betaproteobacteria</taxon>
        <taxon>Burkholderiales</taxon>
        <taxon>Burkholderiaceae</taxon>
        <taxon>Paraburkholderia</taxon>
    </lineage>
</organism>
<reference evidence="1 2" key="1">
    <citation type="submission" date="2016-10" db="EMBL/GenBank/DDBJ databases">
        <authorList>
            <person name="de Groot N.N."/>
        </authorList>
    </citation>
    <scope>NUCLEOTIDE SEQUENCE [LARGE SCALE GENOMIC DNA]</scope>
    <source>
        <strain evidence="1 2">LMG 2247</strain>
    </source>
</reference>
<sequence>MAARVTIPLVPLLQTRERLPLLQTSRAFEQLAGRFSKVALREPPTDDAARWHEHTLGAQRLRFAQPLTFTPYASARPCSARCRFCSETLVDETAEGALAAALRPDPGYFAALRRALGALRGVPLSYSLSGLESTDDPAWLLGVLDTLRAARADGPLVSETVMYSNGAGFVDHAARLLPALESFGLSWLEWSRHHDHAEANQQIMRFRPGQRIAQQATFEAAVRAAVQRFPVKLVCVVQRGGIVTPVDVFRYVDWAHGLGVDTVIFREFSELPAHYRHNATRRYIDGARVTIDDLLLGCIDDKRFLERYTPLALTGGYYFWNARWARDDGREVVFERSDYGTMLEHEARGLIYKLVFHANGHLCSGWQPERGVLWRSDDSQ</sequence>
<accession>A0A1G8BJ51</accession>
<evidence type="ECO:0008006" key="3">
    <source>
        <dbReference type="Google" id="ProtNLM"/>
    </source>
</evidence>
<proteinExistence type="predicted"/>